<proteinExistence type="predicted"/>
<evidence type="ECO:0000256" key="1">
    <source>
        <dbReference type="SAM" id="Phobius"/>
    </source>
</evidence>
<sequence>MDLRWTEMTQGFELWWLAMIIRCIGWNRYSWLMVTTQRRRLVIEGWAPAMDIAFR</sequence>
<evidence type="ECO:0000313" key="2">
    <source>
        <dbReference type="EMBL" id="CAF1929305.1"/>
    </source>
</evidence>
<dbReference type="EMBL" id="HG994369">
    <property type="protein sequence ID" value="CAF1929305.1"/>
    <property type="molecule type" value="Genomic_DNA"/>
</dbReference>
<gene>
    <name evidence="2" type="ORF">DARMORV10_C05P32550.1</name>
</gene>
<accession>A0A816L1C5</accession>
<feature type="transmembrane region" description="Helical" evidence="1">
    <location>
        <begin position="14"/>
        <end position="31"/>
    </location>
</feature>
<reference evidence="2" key="1">
    <citation type="submission" date="2021-01" db="EMBL/GenBank/DDBJ databases">
        <authorList>
            <consortium name="Genoscope - CEA"/>
            <person name="William W."/>
        </authorList>
    </citation>
    <scope>NUCLEOTIDE SEQUENCE</scope>
</reference>
<organism evidence="2">
    <name type="scientific">Brassica napus</name>
    <name type="common">Rape</name>
    <dbReference type="NCBI Taxonomy" id="3708"/>
    <lineage>
        <taxon>Eukaryota</taxon>
        <taxon>Viridiplantae</taxon>
        <taxon>Streptophyta</taxon>
        <taxon>Embryophyta</taxon>
        <taxon>Tracheophyta</taxon>
        <taxon>Spermatophyta</taxon>
        <taxon>Magnoliopsida</taxon>
        <taxon>eudicotyledons</taxon>
        <taxon>Gunneridae</taxon>
        <taxon>Pentapetalae</taxon>
        <taxon>rosids</taxon>
        <taxon>malvids</taxon>
        <taxon>Brassicales</taxon>
        <taxon>Brassicaceae</taxon>
        <taxon>Brassiceae</taxon>
        <taxon>Brassica</taxon>
    </lineage>
</organism>
<protein>
    <submittedName>
        <fullName evidence="2">(rape) hypothetical protein</fullName>
    </submittedName>
</protein>
<keyword evidence="1" id="KW-0472">Membrane</keyword>
<name>A0A816L1C5_BRANA</name>
<keyword evidence="1" id="KW-1133">Transmembrane helix</keyword>
<keyword evidence="1" id="KW-0812">Transmembrane</keyword>
<dbReference type="AlphaFoldDB" id="A0A816L1C5"/>
<dbReference type="Proteomes" id="UP001295469">
    <property type="component" value="Chromosome C05"/>
</dbReference>